<name>A0A7J6K7C0_TOXGO</name>
<comment type="caution">
    <text evidence="1">The sequence shown here is derived from an EMBL/GenBank/DDBJ whole genome shotgun (WGS) entry which is preliminary data.</text>
</comment>
<protein>
    <submittedName>
        <fullName evidence="1">Uncharacterized protein</fullName>
    </submittedName>
</protein>
<dbReference type="AlphaFoldDB" id="A0A7J6K7C0"/>
<proteinExistence type="predicted"/>
<sequence length="90" mass="10102">MTRTISFFHRSSTAPFVNAISVPVWSPTQSQWVLCASGLSGQRRVPEHSKAFYPGLEVSLSKGSNRVQTAAFRSCDQKRTCPWESKVGWR</sequence>
<keyword evidence="2" id="KW-1185">Reference proteome</keyword>
<evidence type="ECO:0000313" key="1">
    <source>
        <dbReference type="EMBL" id="KAF4643363.1"/>
    </source>
</evidence>
<dbReference type="Proteomes" id="UP000557509">
    <property type="component" value="Unassembled WGS sequence"/>
</dbReference>
<dbReference type="EMBL" id="JAAUHK010000192">
    <property type="protein sequence ID" value="KAF4643363.1"/>
    <property type="molecule type" value="Genomic_DNA"/>
</dbReference>
<evidence type="ECO:0000313" key="2">
    <source>
        <dbReference type="Proteomes" id="UP000557509"/>
    </source>
</evidence>
<accession>A0A7J6K7C0</accession>
<gene>
    <name evidence="1" type="ORF">TGRH88_030290</name>
</gene>
<organism evidence="1 2">
    <name type="scientific">Toxoplasma gondii</name>
    <dbReference type="NCBI Taxonomy" id="5811"/>
    <lineage>
        <taxon>Eukaryota</taxon>
        <taxon>Sar</taxon>
        <taxon>Alveolata</taxon>
        <taxon>Apicomplexa</taxon>
        <taxon>Conoidasida</taxon>
        <taxon>Coccidia</taxon>
        <taxon>Eucoccidiorida</taxon>
        <taxon>Eimeriorina</taxon>
        <taxon>Sarcocystidae</taxon>
        <taxon>Toxoplasma</taxon>
    </lineage>
</organism>
<reference evidence="1 2" key="1">
    <citation type="submission" date="2020-03" db="EMBL/GenBank/DDBJ databases">
        <title>Genome sequence of Toxoplasma gondii RH-88 strain.</title>
        <authorList>
            <person name="Lorenzi H.A."/>
            <person name="Venepally P."/>
            <person name="Rozenberg A."/>
            <person name="Sibley D."/>
        </authorList>
    </citation>
    <scope>NUCLEOTIDE SEQUENCE [LARGE SCALE GENOMIC DNA]</scope>
    <source>
        <strain evidence="1 2">RH-88</strain>
    </source>
</reference>